<keyword evidence="2" id="KW-1185">Reference proteome</keyword>
<reference evidence="1 2" key="1">
    <citation type="journal article" date="2019" name="Int. J. Syst. Evol. Microbiol.">
        <title>The Global Catalogue of Microorganisms (GCM) 10K type strain sequencing project: providing services to taxonomists for standard genome sequencing and annotation.</title>
        <authorList>
            <consortium name="The Broad Institute Genomics Platform"/>
            <consortium name="The Broad Institute Genome Sequencing Center for Infectious Disease"/>
            <person name="Wu L."/>
            <person name="Ma J."/>
        </authorList>
    </citation>
    <scope>NUCLEOTIDE SEQUENCE [LARGE SCALE GENOMIC DNA]</scope>
    <source>
        <strain evidence="1 2">JCM 4565</strain>
    </source>
</reference>
<accession>A0ABN0WU87</accession>
<protein>
    <submittedName>
        <fullName evidence="1">Uncharacterized protein</fullName>
    </submittedName>
</protein>
<name>A0ABN0WU87_9ACTN</name>
<gene>
    <name evidence="1" type="ORF">GCM10010319_24260</name>
</gene>
<dbReference type="Proteomes" id="UP001500063">
    <property type="component" value="Unassembled WGS sequence"/>
</dbReference>
<dbReference type="SUPFAM" id="SSF48452">
    <property type="entry name" value="TPR-like"/>
    <property type="match status" value="1"/>
</dbReference>
<dbReference type="InterPro" id="IPR011990">
    <property type="entry name" value="TPR-like_helical_dom_sf"/>
</dbReference>
<dbReference type="EMBL" id="BAAABW010000013">
    <property type="protein sequence ID" value="GAA0346876.1"/>
    <property type="molecule type" value="Genomic_DNA"/>
</dbReference>
<organism evidence="1 2">
    <name type="scientific">Streptomyces blastmyceticus</name>
    <dbReference type="NCBI Taxonomy" id="68180"/>
    <lineage>
        <taxon>Bacteria</taxon>
        <taxon>Bacillati</taxon>
        <taxon>Actinomycetota</taxon>
        <taxon>Actinomycetes</taxon>
        <taxon>Kitasatosporales</taxon>
        <taxon>Streptomycetaceae</taxon>
        <taxon>Streptomyces</taxon>
    </lineage>
</organism>
<sequence>MSQRDLALSIDKSESWVGQVERGVLPLDSLATAETVAGALGMASVFMLALDKRWPQTDIRGGQGVEQLGPVERRTFMRGAVAVPLAGKLAAVEPGRIAYAAKTTAVDPATAQQLGMVSAAYRRGYQTMPAPALLNAARSHFQLLASLQPERQSGEVQQGLLSQMGQMAALAGAVAFLDLGAREDGKACTATGLQLAKASGDQDLFALCWAGRAFQTAYEGDCEGGMDCSLAAVDHAKGASARMRAWCAAVASEMHASTGDEKNCREFLDNAREHINSPMDDDRWRGIGWFDAAKLDAYEGGDLVRLGQHETALARLATALAHLDPSMRRHRATAHADRADAYTTAGHPEAAIDDAHTSLALLEQVHHDETLRRITVVHARLRPMRLPGTRSLTEHLTDVRHSMETACRSTAWA</sequence>
<proteinExistence type="predicted"/>
<evidence type="ECO:0000313" key="2">
    <source>
        <dbReference type="Proteomes" id="UP001500063"/>
    </source>
</evidence>
<comment type="caution">
    <text evidence="1">The sequence shown here is derived from an EMBL/GenBank/DDBJ whole genome shotgun (WGS) entry which is preliminary data.</text>
</comment>
<evidence type="ECO:0000313" key="1">
    <source>
        <dbReference type="EMBL" id="GAA0346876.1"/>
    </source>
</evidence>